<dbReference type="EMBL" id="PGOL01003194">
    <property type="protein sequence ID" value="PKI42346.1"/>
    <property type="molecule type" value="Genomic_DNA"/>
</dbReference>
<evidence type="ECO:0000313" key="1">
    <source>
        <dbReference type="EMBL" id="PKI42346.1"/>
    </source>
</evidence>
<protein>
    <submittedName>
        <fullName evidence="1">Uncharacterized protein</fullName>
    </submittedName>
</protein>
<accession>A0A2I0IG70</accession>
<proteinExistence type="predicted"/>
<reference evidence="1 2" key="1">
    <citation type="submission" date="2017-11" db="EMBL/GenBank/DDBJ databases">
        <title>De-novo sequencing of pomegranate (Punica granatum L.) genome.</title>
        <authorList>
            <person name="Akparov Z."/>
            <person name="Amiraslanov A."/>
            <person name="Hajiyeva S."/>
            <person name="Abbasov M."/>
            <person name="Kaur K."/>
            <person name="Hamwieh A."/>
            <person name="Solovyev V."/>
            <person name="Salamov A."/>
            <person name="Braich B."/>
            <person name="Kosarev P."/>
            <person name="Mahmoud A."/>
            <person name="Hajiyev E."/>
            <person name="Babayeva S."/>
            <person name="Izzatullayeva V."/>
            <person name="Mammadov A."/>
            <person name="Mammadov A."/>
            <person name="Sharifova S."/>
            <person name="Ojaghi J."/>
            <person name="Eynullazada K."/>
            <person name="Bayramov B."/>
            <person name="Abdulazimova A."/>
            <person name="Shahmuradov I."/>
        </authorList>
    </citation>
    <scope>NUCLEOTIDE SEQUENCE [LARGE SCALE GENOMIC DNA]</scope>
    <source>
        <strain evidence="2">cv. AG2017</strain>
        <tissue evidence="1">Leaf</tissue>
    </source>
</reference>
<keyword evidence="2" id="KW-1185">Reference proteome</keyword>
<gene>
    <name evidence="1" type="ORF">CRG98_037265</name>
</gene>
<sequence>MDRLIAPQMQGKRKSPNFSKLRMVIPSLEMRKKSKKVGKRGSGSRFCPLERIDPNRCSRVCQSTRLAVRLSGLYRLIGVAFSRRAGCVGFP</sequence>
<dbReference type="Proteomes" id="UP000233551">
    <property type="component" value="Unassembled WGS sequence"/>
</dbReference>
<name>A0A2I0IG70_PUNGR</name>
<organism evidence="1 2">
    <name type="scientific">Punica granatum</name>
    <name type="common">Pomegranate</name>
    <dbReference type="NCBI Taxonomy" id="22663"/>
    <lineage>
        <taxon>Eukaryota</taxon>
        <taxon>Viridiplantae</taxon>
        <taxon>Streptophyta</taxon>
        <taxon>Embryophyta</taxon>
        <taxon>Tracheophyta</taxon>
        <taxon>Spermatophyta</taxon>
        <taxon>Magnoliopsida</taxon>
        <taxon>eudicotyledons</taxon>
        <taxon>Gunneridae</taxon>
        <taxon>Pentapetalae</taxon>
        <taxon>rosids</taxon>
        <taxon>malvids</taxon>
        <taxon>Myrtales</taxon>
        <taxon>Lythraceae</taxon>
        <taxon>Punica</taxon>
    </lineage>
</organism>
<dbReference type="AlphaFoldDB" id="A0A2I0IG70"/>
<comment type="caution">
    <text evidence="1">The sequence shown here is derived from an EMBL/GenBank/DDBJ whole genome shotgun (WGS) entry which is preliminary data.</text>
</comment>
<evidence type="ECO:0000313" key="2">
    <source>
        <dbReference type="Proteomes" id="UP000233551"/>
    </source>
</evidence>